<keyword evidence="3" id="KW-1185">Reference proteome</keyword>
<dbReference type="EMBL" id="JAFBMS010000321">
    <property type="protein sequence ID" value="KAG9331576.1"/>
    <property type="molecule type" value="Genomic_DNA"/>
</dbReference>
<dbReference type="PANTHER" id="PTHR14680:SF1">
    <property type="entry name" value="REQUIRED FOR DRUG-INDUCED DEATH PROTEIN 1"/>
    <property type="match status" value="1"/>
</dbReference>
<proteinExistence type="predicted"/>
<dbReference type="Pfam" id="PF15828">
    <property type="entry name" value="RDD1"/>
    <property type="match status" value="1"/>
</dbReference>
<dbReference type="Proteomes" id="UP000824540">
    <property type="component" value="Unassembled WGS sequence"/>
</dbReference>
<evidence type="ECO:0000313" key="2">
    <source>
        <dbReference type="EMBL" id="KAG9331576.1"/>
    </source>
</evidence>
<protein>
    <submittedName>
        <fullName evidence="2">Uncharacterized protein</fullName>
    </submittedName>
</protein>
<comment type="caution">
    <text evidence="2">The sequence shown here is derived from an EMBL/GenBank/DDBJ whole genome shotgun (WGS) entry which is preliminary data.</text>
</comment>
<evidence type="ECO:0000313" key="3">
    <source>
        <dbReference type="Proteomes" id="UP000824540"/>
    </source>
</evidence>
<evidence type="ECO:0000256" key="1">
    <source>
        <dbReference type="SAM" id="MobiDB-lite"/>
    </source>
</evidence>
<sequence>MWCSKVTRQRSPAVHSGNAPRCESSKGPVMKDKKLHTMEQSTRKQKEQRSKKNAEKALRFSWRCLLLGLQSFAAGYSAPVSAAAAAFGPTAPAAKA</sequence>
<dbReference type="AlphaFoldDB" id="A0A8T2MVG4"/>
<name>A0A8T2MVG4_9TELE</name>
<feature type="compositionally biased region" description="Basic and acidic residues" evidence="1">
    <location>
        <begin position="29"/>
        <end position="54"/>
    </location>
</feature>
<reference evidence="2" key="1">
    <citation type="thesis" date="2021" institute="BYU ScholarsArchive" country="Provo, UT, USA">
        <title>Applications of and Algorithms for Genome Assembly and Genomic Analyses with an Emphasis on Marine Teleosts.</title>
        <authorList>
            <person name="Pickett B.D."/>
        </authorList>
    </citation>
    <scope>NUCLEOTIDE SEQUENCE</scope>
    <source>
        <strain evidence="2">HI-2016</strain>
    </source>
</reference>
<organism evidence="2 3">
    <name type="scientific">Albula glossodonta</name>
    <name type="common">roundjaw bonefish</name>
    <dbReference type="NCBI Taxonomy" id="121402"/>
    <lineage>
        <taxon>Eukaryota</taxon>
        <taxon>Metazoa</taxon>
        <taxon>Chordata</taxon>
        <taxon>Craniata</taxon>
        <taxon>Vertebrata</taxon>
        <taxon>Euteleostomi</taxon>
        <taxon>Actinopterygii</taxon>
        <taxon>Neopterygii</taxon>
        <taxon>Teleostei</taxon>
        <taxon>Albuliformes</taxon>
        <taxon>Albulidae</taxon>
        <taxon>Albula</taxon>
    </lineage>
</organism>
<accession>A0A8T2MVG4</accession>
<dbReference type="InterPro" id="IPR031667">
    <property type="entry name" value="RDD1"/>
</dbReference>
<dbReference type="PANTHER" id="PTHR14680">
    <property type="entry name" value="SI:DKEY-126G1.9-RELATED"/>
    <property type="match status" value="1"/>
</dbReference>
<dbReference type="OrthoDB" id="8904409at2759"/>
<feature type="region of interest" description="Disordered" evidence="1">
    <location>
        <begin position="1"/>
        <end position="54"/>
    </location>
</feature>
<gene>
    <name evidence="2" type="ORF">JZ751_018829</name>
</gene>